<organism evidence="3 4">
    <name type="scientific">Saccharicrinis carchari</name>
    <dbReference type="NCBI Taxonomy" id="1168039"/>
    <lineage>
        <taxon>Bacteria</taxon>
        <taxon>Pseudomonadati</taxon>
        <taxon>Bacteroidota</taxon>
        <taxon>Bacteroidia</taxon>
        <taxon>Marinilabiliales</taxon>
        <taxon>Marinilabiliaceae</taxon>
        <taxon>Saccharicrinis</taxon>
    </lineage>
</organism>
<dbReference type="OrthoDB" id="9778052at2"/>
<feature type="domain" description="NAD-dependent epimerase/dehydratase" evidence="2">
    <location>
        <begin position="10"/>
        <end position="246"/>
    </location>
</feature>
<gene>
    <name evidence="3" type="ORF">SAMN06265379_101482</name>
</gene>
<protein>
    <submittedName>
        <fullName evidence="3">Dihydroflavonol-4-reductase</fullName>
    </submittedName>
</protein>
<evidence type="ECO:0000256" key="1">
    <source>
        <dbReference type="ARBA" id="ARBA00023002"/>
    </source>
</evidence>
<dbReference type="InterPro" id="IPR001509">
    <property type="entry name" value="Epimerase_deHydtase"/>
</dbReference>
<dbReference type="InterPro" id="IPR050425">
    <property type="entry name" value="NAD(P)_dehydrat-like"/>
</dbReference>
<dbReference type="Gene3D" id="3.40.50.720">
    <property type="entry name" value="NAD(P)-binding Rossmann-like Domain"/>
    <property type="match status" value="1"/>
</dbReference>
<keyword evidence="4" id="KW-1185">Reference proteome</keyword>
<proteinExistence type="predicted"/>
<dbReference type="GO" id="GO:0016616">
    <property type="term" value="F:oxidoreductase activity, acting on the CH-OH group of donors, NAD or NADP as acceptor"/>
    <property type="evidence" value="ECO:0007669"/>
    <property type="project" value="TreeGrafter"/>
</dbReference>
<evidence type="ECO:0000313" key="4">
    <source>
        <dbReference type="Proteomes" id="UP000319040"/>
    </source>
</evidence>
<keyword evidence="1" id="KW-0560">Oxidoreductase</keyword>
<dbReference type="Proteomes" id="UP000319040">
    <property type="component" value="Unassembled WGS sequence"/>
</dbReference>
<dbReference type="PANTHER" id="PTHR10366">
    <property type="entry name" value="NAD DEPENDENT EPIMERASE/DEHYDRATASE"/>
    <property type="match status" value="1"/>
</dbReference>
<dbReference type="FunFam" id="3.40.50.720:FF:000085">
    <property type="entry name" value="Dihydroflavonol reductase"/>
    <property type="match status" value="1"/>
</dbReference>
<dbReference type="RefSeq" id="WP_142531855.1">
    <property type="nucleotide sequence ID" value="NZ_FXTB01000001.1"/>
</dbReference>
<dbReference type="PANTHER" id="PTHR10366:SF852">
    <property type="entry name" value="CINNAMOYL-COA REDUCTASE CAD2"/>
    <property type="match status" value="1"/>
</dbReference>
<accession>A0A521AWL6</accession>
<sequence length="352" mass="39265">MTHIDKSKPVMITGATGYVAGWLLKKLLKKGITVHAAVRNPEDEEKLVFLNELAVNSPGKIKYFKSDLLNYGSYAQAMEGCELVFHTASPFALDVNDPVKDLIEPAQLGTRNVLEQANNTLSVKRVVLTSSCAAIFGDNADLMQTPNHIFTEEIWNTSSTPKHNPYSYSKTLAEKEAWHIHDKQSRWDLVVINPSLVLGPAVNPLVNSSESFKIIKQFGDGTFKTGVPKLGFGIVDVRDLAFAHYQAGFVPEAKGRHIVSGHNTFFLAMAKTLLPRYGNKYPIPQKEVSKWLIWFIGPMLNKALTRKFISRNVGYPWIGDNSKSKTALGVSYRPLVETMTDTFQQLIDNKIL</sequence>
<dbReference type="Pfam" id="PF01370">
    <property type="entry name" value="Epimerase"/>
    <property type="match status" value="1"/>
</dbReference>
<dbReference type="AlphaFoldDB" id="A0A521AWL6"/>
<dbReference type="SUPFAM" id="SSF51735">
    <property type="entry name" value="NAD(P)-binding Rossmann-fold domains"/>
    <property type="match status" value="1"/>
</dbReference>
<evidence type="ECO:0000259" key="2">
    <source>
        <dbReference type="Pfam" id="PF01370"/>
    </source>
</evidence>
<evidence type="ECO:0000313" key="3">
    <source>
        <dbReference type="EMBL" id="SMO39233.1"/>
    </source>
</evidence>
<dbReference type="InterPro" id="IPR036291">
    <property type="entry name" value="NAD(P)-bd_dom_sf"/>
</dbReference>
<name>A0A521AWL6_SACCC</name>
<reference evidence="3 4" key="1">
    <citation type="submission" date="2017-05" db="EMBL/GenBank/DDBJ databases">
        <authorList>
            <person name="Varghese N."/>
            <person name="Submissions S."/>
        </authorList>
    </citation>
    <scope>NUCLEOTIDE SEQUENCE [LARGE SCALE GENOMIC DNA]</scope>
    <source>
        <strain evidence="3 4">DSM 27040</strain>
    </source>
</reference>
<dbReference type="EMBL" id="FXTB01000001">
    <property type="protein sequence ID" value="SMO39233.1"/>
    <property type="molecule type" value="Genomic_DNA"/>
</dbReference>